<dbReference type="FunFam" id="3.30.300.10:FF:000002">
    <property type="entry name" value="GMP synthase [glutamine-hydrolyzing]"/>
    <property type="match status" value="1"/>
</dbReference>
<dbReference type="OrthoDB" id="1724632at2759"/>
<dbReference type="GO" id="GO:0005524">
    <property type="term" value="F:ATP binding"/>
    <property type="evidence" value="ECO:0007669"/>
    <property type="project" value="UniProtKB-UniRule"/>
</dbReference>
<feature type="domain" description="GMPS ATP-PPase" evidence="17">
    <location>
        <begin position="228"/>
        <end position="460"/>
    </location>
</feature>
<evidence type="ECO:0000256" key="3">
    <source>
        <dbReference type="ARBA" id="ARBA00011738"/>
    </source>
</evidence>
<proteinExistence type="predicted"/>
<evidence type="ECO:0000259" key="17">
    <source>
        <dbReference type="PROSITE" id="PS51553"/>
    </source>
</evidence>
<dbReference type="GO" id="GO:0003921">
    <property type="term" value="F:GMP synthase activity"/>
    <property type="evidence" value="ECO:0007669"/>
    <property type="project" value="InterPro"/>
</dbReference>
<dbReference type="PROSITE" id="PS51553">
    <property type="entry name" value="GMPS_ATP_PPASE"/>
    <property type="match status" value="1"/>
</dbReference>
<feature type="binding site" evidence="16">
    <location>
        <begin position="256"/>
        <end position="262"/>
    </location>
    <ligand>
        <name>ATP</name>
        <dbReference type="ChEBI" id="CHEBI:30616"/>
    </ligand>
</feature>
<dbReference type="InterPro" id="IPR004739">
    <property type="entry name" value="GMP_synth_GATase"/>
</dbReference>
<evidence type="ECO:0000256" key="1">
    <source>
        <dbReference type="ARBA" id="ARBA00004514"/>
    </source>
</evidence>
<dbReference type="InterPro" id="IPR014729">
    <property type="entry name" value="Rossmann-like_a/b/a_fold"/>
</dbReference>
<dbReference type="Gene3D" id="3.40.50.880">
    <property type="match status" value="1"/>
</dbReference>
<dbReference type="PANTHER" id="PTHR11922:SF2">
    <property type="entry name" value="GMP SYNTHASE [GLUTAMINE-HYDROLYZING]"/>
    <property type="match status" value="1"/>
</dbReference>
<keyword evidence="9 16" id="KW-0658">Purine biosynthesis</keyword>
<keyword evidence="7 16" id="KW-0547">Nucleotide-binding</keyword>
<protein>
    <recommendedName>
        <fullName evidence="5">GMP synthase [glutamine-hydrolyzing]</fullName>
        <ecNumber evidence="4">6.3.5.2</ecNumber>
    </recommendedName>
    <alternativeName>
        <fullName evidence="12">GMP synthetase</fullName>
    </alternativeName>
    <alternativeName>
        <fullName evidence="13">Glutamine amidotransferase</fullName>
    </alternativeName>
</protein>
<dbReference type="PANTHER" id="PTHR11922">
    <property type="entry name" value="GMP SYNTHASE-RELATED"/>
    <property type="match status" value="1"/>
</dbReference>
<evidence type="ECO:0000313" key="19">
    <source>
        <dbReference type="Proteomes" id="UP000594364"/>
    </source>
</evidence>
<dbReference type="EMBL" id="CP031385">
    <property type="protein sequence ID" value="QPG95118.1"/>
    <property type="molecule type" value="Genomic_DNA"/>
</dbReference>
<evidence type="ECO:0000256" key="10">
    <source>
        <dbReference type="ARBA" id="ARBA00022840"/>
    </source>
</evidence>
<evidence type="ECO:0000256" key="13">
    <source>
        <dbReference type="ARBA" id="ARBA00031356"/>
    </source>
</evidence>
<comment type="pathway">
    <text evidence="2">Purine metabolism; GMP biosynthesis; GMP from XMP (L-Gln route): step 1/1.</text>
</comment>
<dbReference type="GO" id="GO:0005829">
    <property type="term" value="C:cytosol"/>
    <property type="evidence" value="ECO:0007669"/>
    <property type="project" value="UniProtKB-SubCell"/>
</dbReference>
<dbReference type="InterPro" id="IPR029062">
    <property type="entry name" value="Class_I_gatase-like"/>
</dbReference>
<evidence type="ECO:0000256" key="5">
    <source>
        <dbReference type="ARBA" id="ARBA00021562"/>
    </source>
</evidence>
<accession>A0A7S9PT03</accession>
<keyword evidence="11" id="KW-0315">Glutamine amidotransferase</keyword>
<dbReference type="AlphaFoldDB" id="A0A7S9PT03"/>
<dbReference type="Pfam" id="PF00117">
    <property type="entry name" value="GATase"/>
    <property type="match status" value="1"/>
</dbReference>
<keyword evidence="19" id="KW-1185">Reference proteome</keyword>
<sequence length="599" mass="66283">MSDALEAAPPHDTFDTVLVLDLGSQTSHLILRRLRSLGVYSEMLPCTQKLKDLTWKPVGIILSGGPSSVYSPDAPSVDPLVFELGVPVLYVVCQKHDEKVANMPRRGVCFGNQLIAWRVNPSNVAPGLNREYGETLLAIRKIGSHADRLFEGLGDSLNVVMSHFDKVVHLPDGFKTIATTKDSEFAGIAHESLPIFGIQFHPEISHTERGTDILANFALKICGARADWKMDNFLEKEIVRIRKLVGDNAQVIGAVSGGVDSTVAAKLMKEAIGDRFHAVLVDTGLMRLNECKQVKEILDKYLGINLTVVDGSELFLSRLAGITEPEAKRKIIGGTFIDLFEIEALRIEKEAEHTPHAGKVEWFLQGTLYADIVESLSFKGAASSTIKSHHNAGGLPARMQNGEAQLKLLEPLRELYVISLEHELYRKGDYLSRSLTMHSFKDEVRAFGRQLQIHEELIGRHPFPGPGLGIRIVGEVTRERVEIVRKADHIFISMIREAGIYDEVTQAYAALDTNRAVGVQGDARVYGYICVLRAVTSLDMMSAEPYEFKWSLLKAISRRIVNEVNGIARVVYDTTSKPPGKSLLYASLLSHACDINRGR</sequence>
<dbReference type="InterPro" id="IPR017926">
    <property type="entry name" value="GATASE"/>
</dbReference>
<comment type="function">
    <text evidence="14">Catalyzes the conversion of xanthine monophosphate (XMP) to GMP in the presence of glutamine and ATP through an adenyl-XMP intermediate.</text>
</comment>
<comment type="subunit">
    <text evidence="3">Homodimer.</text>
</comment>
<keyword evidence="8 16" id="KW-0332">GMP biosynthesis</keyword>
<reference evidence="18 19" key="1">
    <citation type="journal article" date="2018" name="PLoS Genet.">
        <title>Repeat elements organise 3D genome structure and mediate transcription in the filamentous fungus Epichloe festucae.</title>
        <authorList>
            <person name="Winter D.J."/>
            <person name="Ganley A.R.D."/>
            <person name="Young C.A."/>
            <person name="Liachko I."/>
            <person name="Schardl C.L."/>
            <person name="Dupont P.Y."/>
            <person name="Berry D."/>
            <person name="Ram A."/>
            <person name="Scott B."/>
            <person name="Cox M.P."/>
        </authorList>
    </citation>
    <scope>NUCLEOTIDE SEQUENCE [LARGE SCALE GENOMIC DNA]</scope>
    <source>
        <strain evidence="18 19">Fl1</strain>
    </source>
</reference>
<evidence type="ECO:0000313" key="18">
    <source>
        <dbReference type="EMBL" id="QPG95118.1"/>
    </source>
</evidence>
<keyword evidence="10 16" id="KW-0067">ATP-binding</keyword>
<dbReference type="CDD" id="cd01742">
    <property type="entry name" value="GATase1_GMP_Synthase"/>
    <property type="match status" value="1"/>
</dbReference>
<evidence type="ECO:0000256" key="9">
    <source>
        <dbReference type="ARBA" id="ARBA00022755"/>
    </source>
</evidence>
<dbReference type="PROSITE" id="PS51273">
    <property type="entry name" value="GATASE_TYPE_1"/>
    <property type="match status" value="1"/>
</dbReference>
<evidence type="ECO:0000256" key="2">
    <source>
        <dbReference type="ARBA" id="ARBA00005153"/>
    </source>
</evidence>
<evidence type="ECO:0000256" key="7">
    <source>
        <dbReference type="ARBA" id="ARBA00022741"/>
    </source>
</evidence>
<dbReference type="InterPro" id="IPR022310">
    <property type="entry name" value="NAD/GMP_synthase"/>
</dbReference>
<evidence type="ECO:0000256" key="15">
    <source>
        <dbReference type="ARBA" id="ARBA00049404"/>
    </source>
</evidence>
<dbReference type="Gene3D" id="3.40.50.620">
    <property type="entry name" value="HUPs"/>
    <property type="match status" value="2"/>
</dbReference>
<dbReference type="SUPFAM" id="SSF52402">
    <property type="entry name" value="Adenine nucleotide alpha hydrolases-like"/>
    <property type="match status" value="1"/>
</dbReference>
<dbReference type="Proteomes" id="UP000594364">
    <property type="component" value="Chromosome 1"/>
</dbReference>
<dbReference type="Gene3D" id="3.30.300.10">
    <property type="match status" value="1"/>
</dbReference>
<evidence type="ECO:0000256" key="11">
    <source>
        <dbReference type="ARBA" id="ARBA00022962"/>
    </source>
</evidence>
<evidence type="ECO:0000256" key="8">
    <source>
        <dbReference type="ARBA" id="ARBA00022749"/>
    </source>
</evidence>
<name>A0A7S9PT03_EPIFF</name>
<organism evidence="18 19">
    <name type="scientific">Epichloe festucae (strain Fl1)</name>
    <dbReference type="NCBI Taxonomy" id="877507"/>
    <lineage>
        <taxon>Eukaryota</taxon>
        <taxon>Fungi</taxon>
        <taxon>Dikarya</taxon>
        <taxon>Ascomycota</taxon>
        <taxon>Pezizomycotina</taxon>
        <taxon>Sordariomycetes</taxon>
        <taxon>Hypocreomycetidae</taxon>
        <taxon>Hypocreales</taxon>
        <taxon>Clavicipitaceae</taxon>
        <taxon>Epichloe</taxon>
    </lineage>
</organism>
<gene>
    <name evidence="18" type="primary">GUA1</name>
    <name evidence="18" type="ORF">C2857_007701</name>
</gene>
<evidence type="ECO:0000256" key="16">
    <source>
        <dbReference type="PROSITE-ProRule" id="PRU00886"/>
    </source>
</evidence>
<dbReference type="Pfam" id="PF02540">
    <property type="entry name" value="NAD_synthase"/>
    <property type="match status" value="1"/>
</dbReference>
<keyword evidence="6" id="KW-0436">Ligase</keyword>
<dbReference type="NCBIfam" id="TIGR00888">
    <property type="entry name" value="guaA_Nterm"/>
    <property type="match status" value="1"/>
</dbReference>
<dbReference type="Pfam" id="PF00958">
    <property type="entry name" value="GMP_synt_C"/>
    <property type="match status" value="1"/>
</dbReference>
<dbReference type="InterPro" id="IPR025777">
    <property type="entry name" value="GMPS_ATP_PPase_dom"/>
</dbReference>
<dbReference type="InterPro" id="IPR001674">
    <property type="entry name" value="GMP_synth_C"/>
</dbReference>
<dbReference type="SUPFAM" id="SSF52317">
    <property type="entry name" value="Class I glutamine amidotransferase-like"/>
    <property type="match status" value="1"/>
</dbReference>
<dbReference type="UniPathway" id="UPA00189">
    <property type="reaction ID" value="UER00296"/>
</dbReference>
<evidence type="ECO:0000256" key="6">
    <source>
        <dbReference type="ARBA" id="ARBA00022598"/>
    </source>
</evidence>
<evidence type="ECO:0000256" key="12">
    <source>
        <dbReference type="ARBA" id="ARBA00030464"/>
    </source>
</evidence>
<dbReference type="CDD" id="cd01997">
    <property type="entry name" value="GMP_synthase_C"/>
    <property type="match status" value="1"/>
</dbReference>
<comment type="subcellular location">
    <subcellularLocation>
        <location evidence="1">Cytoplasm</location>
        <location evidence="1">Cytosol</location>
    </subcellularLocation>
</comment>
<dbReference type="EC" id="6.3.5.2" evidence="4"/>
<comment type="catalytic activity">
    <reaction evidence="15">
        <text>XMP + L-glutamine + ATP + H2O = GMP + L-glutamate + AMP + diphosphate + 2 H(+)</text>
        <dbReference type="Rhea" id="RHEA:11680"/>
        <dbReference type="ChEBI" id="CHEBI:15377"/>
        <dbReference type="ChEBI" id="CHEBI:15378"/>
        <dbReference type="ChEBI" id="CHEBI:29985"/>
        <dbReference type="ChEBI" id="CHEBI:30616"/>
        <dbReference type="ChEBI" id="CHEBI:33019"/>
        <dbReference type="ChEBI" id="CHEBI:57464"/>
        <dbReference type="ChEBI" id="CHEBI:58115"/>
        <dbReference type="ChEBI" id="CHEBI:58359"/>
        <dbReference type="ChEBI" id="CHEBI:456215"/>
        <dbReference type="EC" id="6.3.5.2"/>
    </reaction>
</comment>
<evidence type="ECO:0000256" key="4">
    <source>
        <dbReference type="ARBA" id="ARBA00012746"/>
    </source>
</evidence>
<evidence type="ECO:0000256" key="14">
    <source>
        <dbReference type="ARBA" id="ARBA00044933"/>
    </source>
</evidence>